<proteinExistence type="predicted"/>
<keyword evidence="2" id="KW-1185">Reference proteome</keyword>
<accession>A0A542DEZ8</accession>
<evidence type="ECO:0000313" key="1">
    <source>
        <dbReference type="EMBL" id="TQJ01649.1"/>
    </source>
</evidence>
<sequence>MNPGGTVRAAKSDLGAIRWEFGDFPYGLEFLVLPPAGHAAAVFPKPPPVLPDCDPHFALSQVRILSKGGPGLVSADAGPSAEGLFWFRWITGHQITFLIWRFMGNLLNGRSLHCLDDGEATVLQTYIDGYSAMLVYTASCPREIYHSLIRPRMYDQHPGFSGKWAPDYAPVRRFFRSGAVADSVETRAADVAQAIKINREVHDDVAAWLVPDGRSLLQHAAEESPVGLSPRTALLYDNFFMTLRSTIDVDALIAQLLHRIRPALIDVARHGLYPHGRNIACSVGESVRPSAVECEDRFGQVIADVAHAATLGNSAKCLSASE</sequence>
<dbReference type="AlphaFoldDB" id="A0A542DEZ8"/>
<dbReference type="OrthoDB" id="3687546at2"/>
<dbReference type="RefSeq" id="WP_141996481.1">
    <property type="nucleotide sequence ID" value="NZ_VFML01000001.1"/>
</dbReference>
<organism evidence="1 2">
    <name type="scientific">Amycolatopsis cihanbeyliensis</name>
    <dbReference type="NCBI Taxonomy" id="1128664"/>
    <lineage>
        <taxon>Bacteria</taxon>
        <taxon>Bacillati</taxon>
        <taxon>Actinomycetota</taxon>
        <taxon>Actinomycetes</taxon>
        <taxon>Pseudonocardiales</taxon>
        <taxon>Pseudonocardiaceae</taxon>
        <taxon>Amycolatopsis</taxon>
    </lineage>
</organism>
<evidence type="ECO:0000313" key="2">
    <source>
        <dbReference type="Proteomes" id="UP000320876"/>
    </source>
</evidence>
<comment type="caution">
    <text evidence="1">The sequence shown here is derived from an EMBL/GenBank/DDBJ whole genome shotgun (WGS) entry which is preliminary data.</text>
</comment>
<protein>
    <submittedName>
        <fullName evidence="1">Uncharacterized protein</fullName>
    </submittedName>
</protein>
<dbReference type="Proteomes" id="UP000320876">
    <property type="component" value="Unassembled WGS sequence"/>
</dbReference>
<dbReference type="EMBL" id="VFML01000001">
    <property type="protein sequence ID" value="TQJ01649.1"/>
    <property type="molecule type" value="Genomic_DNA"/>
</dbReference>
<name>A0A542DEZ8_AMYCI</name>
<gene>
    <name evidence="1" type="ORF">FB471_1347</name>
</gene>
<reference evidence="1 2" key="1">
    <citation type="submission" date="2019-06" db="EMBL/GenBank/DDBJ databases">
        <title>Sequencing the genomes of 1000 actinobacteria strains.</title>
        <authorList>
            <person name="Klenk H.-P."/>
        </authorList>
    </citation>
    <scope>NUCLEOTIDE SEQUENCE [LARGE SCALE GENOMIC DNA]</scope>
    <source>
        <strain evidence="1 2">DSM 45679</strain>
    </source>
</reference>